<accession>A0A2W1NG74</accession>
<dbReference type="InterPro" id="IPR038231">
    <property type="entry name" value="MepB-like_sf"/>
</dbReference>
<protein>
    <recommendedName>
        <fullName evidence="3">MepB family protein</fullName>
    </recommendedName>
</protein>
<comment type="caution">
    <text evidence="1">The sequence shown here is derived from an EMBL/GenBank/DDBJ whole genome shotgun (WGS) entry which is preliminary data.</text>
</comment>
<evidence type="ECO:0000313" key="1">
    <source>
        <dbReference type="EMBL" id="PZE18495.1"/>
    </source>
</evidence>
<dbReference type="PIRSF" id="PIRSF032285">
    <property type="entry name" value="UCP032285"/>
    <property type="match status" value="1"/>
</dbReference>
<reference evidence="1 2" key="1">
    <citation type="submission" date="2018-06" db="EMBL/GenBank/DDBJ databases">
        <title>The draft genome sequence of Crocinitomix sp. SM1701.</title>
        <authorList>
            <person name="Zhang X."/>
        </authorList>
    </citation>
    <scope>NUCLEOTIDE SEQUENCE [LARGE SCALE GENOMIC DNA]</scope>
    <source>
        <strain evidence="1 2">SM1701</strain>
    </source>
</reference>
<keyword evidence="2" id="KW-1185">Reference proteome</keyword>
<dbReference type="OrthoDB" id="4954833at2"/>
<proteinExistence type="predicted"/>
<organism evidence="1 2">
    <name type="scientific">Putridiphycobacter roseus</name>
    <dbReference type="NCBI Taxonomy" id="2219161"/>
    <lineage>
        <taxon>Bacteria</taxon>
        <taxon>Pseudomonadati</taxon>
        <taxon>Bacteroidota</taxon>
        <taxon>Flavobacteriia</taxon>
        <taxon>Flavobacteriales</taxon>
        <taxon>Crocinitomicaceae</taxon>
        <taxon>Putridiphycobacter</taxon>
    </lineage>
</organism>
<dbReference type="Gene3D" id="3.40.1350.140">
    <property type="entry name" value="MepB-like"/>
    <property type="match status" value="1"/>
</dbReference>
<sequence length="162" mass="18513">MLTTYQTLYHQSGLNIQNYEEEAESREYHACRFTINGFKVIGRQAKITPTKTGQFVTSWQRNKDGITEPFNEASGIDFLVIHVIKAGKMGQFIFPLARLIQKGIIHSATKAGKRGFRVYPPWDETTSKQAQKTQAWQLLYFVDLSDEVAGDFLKKTYANKTL</sequence>
<dbReference type="InterPro" id="IPR011235">
    <property type="entry name" value="MepB-like"/>
</dbReference>
<dbReference type="Pfam" id="PF08877">
    <property type="entry name" value="MepB-like"/>
    <property type="match status" value="1"/>
</dbReference>
<name>A0A2W1NG74_9FLAO</name>
<evidence type="ECO:0008006" key="3">
    <source>
        <dbReference type="Google" id="ProtNLM"/>
    </source>
</evidence>
<dbReference type="Proteomes" id="UP000249248">
    <property type="component" value="Unassembled WGS sequence"/>
</dbReference>
<gene>
    <name evidence="1" type="ORF">DNU06_01285</name>
</gene>
<evidence type="ECO:0000313" key="2">
    <source>
        <dbReference type="Proteomes" id="UP000249248"/>
    </source>
</evidence>
<dbReference type="AlphaFoldDB" id="A0A2W1NG74"/>
<dbReference type="EMBL" id="QKSB01000001">
    <property type="protein sequence ID" value="PZE18495.1"/>
    <property type="molecule type" value="Genomic_DNA"/>
</dbReference>